<evidence type="ECO:0000259" key="1">
    <source>
        <dbReference type="Pfam" id="PF03171"/>
    </source>
</evidence>
<dbReference type="Proteomes" id="UP000515121">
    <property type="component" value="Unplaced"/>
</dbReference>
<dbReference type="AlphaFoldDB" id="A0A6P5X5W7"/>
<evidence type="ECO:0000313" key="3">
    <source>
        <dbReference type="RefSeq" id="XP_022723774.1"/>
    </source>
</evidence>
<dbReference type="InterPro" id="IPR044861">
    <property type="entry name" value="IPNS-like_FE2OG_OXY"/>
</dbReference>
<name>A0A6P5X5W7_DURZI</name>
<dbReference type="KEGG" id="dzi:111280601"/>
<reference evidence="3" key="1">
    <citation type="submission" date="2025-08" db="UniProtKB">
        <authorList>
            <consortium name="RefSeq"/>
        </authorList>
    </citation>
    <scope>IDENTIFICATION</scope>
    <source>
        <tissue evidence="3">Fruit stalk</tissue>
    </source>
</reference>
<dbReference type="PANTHER" id="PTHR47990">
    <property type="entry name" value="2-OXOGLUTARATE (2OG) AND FE(II)-DEPENDENT OXYGENASE SUPERFAMILY PROTEIN-RELATED"/>
    <property type="match status" value="1"/>
</dbReference>
<dbReference type="Pfam" id="PF03171">
    <property type="entry name" value="2OG-FeII_Oxy"/>
    <property type="match status" value="1"/>
</dbReference>
<feature type="domain" description="Isopenicillin N synthase-like Fe(2+) 2OG dioxygenase" evidence="1">
    <location>
        <begin position="148"/>
        <end position="220"/>
    </location>
</feature>
<sequence length="237" mass="26896">MSSETAVRLSAQVRRALQEHRCFEALFDKVLDVRKAVFGDLEELFDLPLQTKKRIVFKNLFIGYYGSTIPLYESMIIDDANIAENFEQRLTSILWPEGNTRFSSAFGSKSLLSFSELASGLEKTIRIMILESFGVEKYMDEHMDSANYILWVMKYEGPQTSEATLGSRAHSDQNMVTLLYQNEVNGLEIHTQDGDWISVKPSSDTSIVMIGESFSVSHFNMNISFLESTNGGENYCF</sequence>
<organism evidence="2 3">
    <name type="scientific">Durio zibethinus</name>
    <name type="common">Durian</name>
    <dbReference type="NCBI Taxonomy" id="66656"/>
    <lineage>
        <taxon>Eukaryota</taxon>
        <taxon>Viridiplantae</taxon>
        <taxon>Streptophyta</taxon>
        <taxon>Embryophyta</taxon>
        <taxon>Tracheophyta</taxon>
        <taxon>Spermatophyta</taxon>
        <taxon>Magnoliopsida</taxon>
        <taxon>eudicotyledons</taxon>
        <taxon>Gunneridae</taxon>
        <taxon>Pentapetalae</taxon>
        <taxon>rosids</taxon>
        <taxon>malvids</taxon>
        <taxon>Malvales</taxon>
        <taxon>Malvaceae</taxon>
        <taxon>Helicteroideae</taxon>
        <taxon>Durio</taxon>
    </lineage>
</organism>
<dbReference type="InterPro" id="IPR050231">
    <property type="entry name" value="Iron_ascorbate_oxido_reductase"/>
</dbReference>
<gene>
    <name evidence="3" type="primary">LOC111280601</name>
</gene>
<keyword evidence="3" id="KW-0223">Dioxygenase</keyword>
<dbReference type="SUPFAM" id="SSF51197">
    <property type="entry name" value="Clavaminate synthase-like"/>
    <property type="match status" value="1"/>
</dbReference>
<keyword evidence="2" id="KW-1185">Reference proteome</keyword>
<keyword evidence="3" id="KW-0560">Oxidoreductase</keyword>
<dbReference type="Gene3D" id="2.60.120.330">
    <property type="entry name" value="B-lactam Antibiotic, Isopenicillin N Synthase, Chain"/>
    <property type="match status" value="1"/>
</dbReference>
<protein>
    <submittedName>
        <fullName evidence="3">Probable 2-oxoglutarate-dependent dioxygenase AOP1</fullName>
    </submittedName>
</protein>
<dbReference type="GeneID" id="111280601"/>
<dbReference type="OrthoDB" id="10402666at2759"/>
<proteinExistence type="predicted"/>
<dbReference type="InterPro" id="IPR027443">
    <property type="entry name" value="IPNS-like_sf"/>
</dbReference>
<evidence type="ECO:0000313" key="2">
    <source>
        <dbReference type="Proteomes" id="UP000515121"/>
    </source>
</evidence>
<dbReference type="GO" id="GO:0051213">
    <property type="term" value="F:dioxygenase activity"/>
    <property type="evidence" value="ECO:0007669"/>
    <property type="project" value="UniProtKB-KW"/>
</dbReference>
<dbReference type="RefSeq" id="XP_022723774.1">
    <property type="nucleotide sequence ID" value="XM_022868039.1"/>
</dbReference>
<accession>A0A6P5X5W7</accession>